<dbReference type="EC" id="4.2.2.23" evidence="4"/>
<dbReference type="PANTHER" id="PTHR32018:SF6">
    <property type="entry name" value="RHAMNOGALACTURONAN ENDOLYASE"/>
    <property type="match status" value="1"/>
</dbReference>
<dbReference type="CDD" id="cd10320">
    <property type="entry name" value="RGL4_N"/>
    <property type="match status" value="1"/>
</dbReference>
<feature type="chain" id="PRO_5044882304" description="rhamnogalacturonan endolyase" evidence="8">
    <location>
        <begin position="29"/>
        <end position="677"/>
    </location>
</feature>
<dbReference type="Pfam" id="PF14683">
    <property type="entry name" value="CBM-like"/>
    <property type="match status" value="1"/>
</dbReference>
<reference evidence="11 12" key="1">
    <citation type="submission" date="2024-06" db="EMBL/GenBank/DDBJ databases">
        <title>A chromosome level genome sequence of Diviner's sage (Salvia divinorum).</title>
        <authorList>
            <person name="Ford S.A."/>
            <person name="Ro D.-K."/>
            <person name="Ness R.W."/>
            <person name="Phillips M.A."/>
        </authorList>
    </citation>
    <scope>NUCLEOTIDE SEQUENCE [LARGE SCALE GENOMIC DNA]</scope>
    <source>
        <strain evidence="11">SAF-2024a</strain>
        <tissue evidence="11">Leaf</tissue>
    </source>
</reference>
<dbReference type="InterPro" id="IPR010325">
    <property type="entry name" value="Rhamnogal_lyase"/>
</dbReference>
<evidence type="ECO:0000256" key="3">
    <source>
        <dbReference type="ARBA" id="ARBA00010418"/>
    </source>
</evidence>
<dbReference type="SUPFAM" id="SSF74650">
    <property type="entry name" value="Galactose mutarotase-like"/>
    <property type="match status" value="1"/>
</dbReference>
<dbReference type="PANTHER" id="PTHR32018">
    <property type="entry name" value="RHAMNOGALACTURONATE LYASE FAMILY PROTEIN"/>
    <property type="match status" value="1"/>
</dbReference>
<dbReference type="InterPro" id="IPR014718">
    <property type="entry name" value="GH-type_carb-bd"/>
</dbReference>
<keyword evidence="5" id="KW-0964">Secreted</keyword>
<dbReference type="InterPro" id="IPR029411">
    <property type="entry name" value="RG-lyase_III"/>
</dbReference>
<comment type="catalytic activity">
    <reaction evidence="1">
        <text>Endotype eliminative cleavage of L-alpha-rhamnopyranosyl-(1-&gt;4)-alpha-D-galactopyranosyluronic acid bonds of rhamnogalacturonan I domains in ramified hairy regions of pectin leaving L-rhamnopyranose at the reducing end and 4-deoxy-4,5-unsaturated D-galactopyranosyluronic acid at the non-reducing end.</text>
        <dbReference type="EC" id="4.2.2.23"/>
    </reaction>
</comment>
<name>A0ABD1FY72_SALDI</name>
<gene>
    <name evidence="11" type="ORF">AAHA92_29376</name>
</gene>
<dbReference type="InterPro" id="IPR008979">
    <property type="entry name" value="Galactose-bd-like_sf"/>
</dbReference>
<dbReference type="GO" id="GO:0102210">
    <property type="term" value="F:rhamnogalacturonan endolyase activity"/>
    <property type="evidence" value="ECO:0007669"/>
    <property type="project" value="UniProtKB-EC"/>
</dbReference>
<comment type="caution">
    <text evidence="11">The sequence shown here is derived from an EMBL/GenBank/DDBJ whole genome shotgun (WGS) entry which is preliminary data.</text>
</comment>
<dbReference type="CDD" id="cd10316">
    <property type="entry name" value="RGL4_M"/>
    <property type="match status" value="1"/>
</dbReference>
<dbReference type="InterPro" id="IPR011013">
    <property type="entry name" value="Gal_mutarotase_sf_dom"/>
</dbReference>
<keyword evidence="7 11" id="KW-0456">Lyase</keyword>
<dbReference type="AlphaFoldDB" id="A0ABD1FY72"/>
<evidence type="ECO:0000256" key="2">
    <source>
        <dbReference type="ARBA" id="ARBA00004613"/>
    </source>
</evidence>
<dbReference type="Gene3D" id="2.60.40.1120">
    <property type="entry name" value="Carboxypeptidase-like, regulatory domain"/>
    <property type="match status" value="1"/>
</dbReference>
<dbReference type="Pfam" id="PF14686">
    <property type="entry name" value="fn3_3"/>
    <property type="match status" value="1"/>
</dbReference>
<keyword evidence="6 8" id="KW-0732">Signal</keyword>
<evidence type="ECO:0000313" key="11">
    <source>
        <dbReference type="EMBL" id="KAL1536785.1"/>
    </source>
</evidence>
<dbReference type="SUPFAM" id="SSF49452">
    <property type="entry name" value="Starch-binding domain-like"/>
    <property type="match status" value="1"/>
</dbReference>
<dbReference type="InterPro" id="IPR013784">
    <property type="entry name" value="Carb-bd-like_fold"/>
</dbReference>
<organism evidence="11 12">
    <name type="scientific">Salvia divinorum</name>
    <name type="common">Maria pastora</name>
    <name type="synonym">Diviner's sage</name>
    <dbReference type="NCBI Taxonomy" id="28513"/>
    <lineage>
        <taxon>Eukaryota</taxon>
        <taxon>Viridiplantae</taxon>
        <taxon>Streptophyta</taxon>
        <taxon>Embryophyta</taxon>
        <taxon>Tracheophyta</taxon>
        <taxon>Spermatophyta</taxon>
        <taxon>Magnoliopsida</taxon>
        <taxon>eudicotyledons</taxon>
        <taxon>Gunneridae</taxon>
        <taxon>Pentapetalae</taxon>
        <taxon>asterids</taxon>
        <taxon>lamiids</taxon>
        <taxon>Lamiales</taxon>
        <taxon>Lamiaceae</taxon>
        <taxon>Nepetoideae</taxon>
        <taxon>Mentheae</taxon>
        <taxon>Salviinae</taxon>
        <taxon>Salvia</taxon>
        <taxon>Salvia subgen. Calosphace</taxon>
    </lineage>
</organism>
<evidence type="ECO:0000256" key="6">
    <source>
        <dbReference type="ARBA" id="ARBA00022729"/>
    </source>
</evidence>
<evidence type="ECO:0000256" key="8">
    <source>
        <dbReference type="SAM" id="SignalP"/>
    </source>
</evidence>
<comment type="subcellular location">
    <subcellularLocation>
        <location evidence="2">Secreted</location>
    </subcellularLocation>
</comment>
<comment type="similarity">
    <text evidence="3">Belongs to the polysaccharide lyase 4 family.</text>
</comment>
<evidence type="ECO:0000256" key="4">
    <source>
        <dbReference type="ARBA" id="ARBA00012437"/>
    </source>
</evidence>
<evidence type="ECO:0000256" key="7">
    <source>
        <dbReference type="ARBA" id="ARBA00023239"/>
    </source>
</evidence>
<dbReference type="EMBL" id="JBEAFC010000011">
    <property type="protein sequence ID" value="KAL1536785.1"/>
    <property type="molecule type" value="Genomic_DNA"/>
</dbReference>
<evidence type="ECO:0000256" key="1">
    <source>
        <dbReference type="ARBA" id="ARBA00001324"/>
    </source>
</evidence>
<evidence type="ECO:0000259" key="10">
    <source>
        <dbReference type="Pfam" id="PF14686"/>
    </source>
</evidence>
<dbReference type="CDD" id="cd10317">
    <property type="entry name" value="RGL4_C"/>
    <property type="match status" value="1"/>
</dbReference>
<feature type="domain" description="Rhamnogalacturonan lyase" evidence="10">
    <location>
        <begin position="394"/>
        <end position="466"/>
    </location>
</feature>
<evidence type="ECO:0000259" key="9">
    <source>
        <dbReference type="Pfam" id="PF14683"/>
    </source>
</evidence>
<feature type="signal peptide" evidence="8">
    <location>
        <begin position="1"/>
        <end position="28"/>
    </location>
</feature>
<dbReference type="Pfam" id="PF06045">
    <property type="entry name" value="Rhamnogal_lyase"/>
    <property type="match status" value="1"/>
</dbReference>
<dbReference type="SUPFAM" id="SSF49785">
    <property type="entry name" value="Galactose-binding domain-like"/>
    <property type="match status" value="1"/>
</dbReference>
<dbReference type="Proteomes" id="UP001567538">
    <property type="component" value="Unassembled WGS sequence"/>
</dbReference>
<feature type="domain" description="Rhamnogalacturonan lyase" evidence="9">
    <location>
        <begin position="480"/>
        <end position="668"/>
    </location>
</feature>
<protein>
    <recommendedName>
        <fullName evidence="4">rhamnogalacturonan endolyase</fullName>
        <ecNumber evidence="4">4.2.2.23</ecNumber>
    </recommendedName>
</protein>
<proteinExistence type="inferred from homology"/>
<dbReference type="InterPro" id="IPR029413">
    <property type="entry name" value="RG-lyase_II"/>
</dbReference>
<dbReference type="GO" id="GO:0005576">
    <property type="term" value="C:extracellular region"/>
    <property type="evidence" value="ECO:0007669"/>
    <property type="project" value="UniProtKB-SubCell"/>
</dbReference>
<dbReference type="Gene3D" id="2.60.120.260">
    <property type="entry name" value="Galactose-binding domain-like"/>
    <property type="match status" value="1"/>
</dbReference>
<keyword evidence="12" id="KW-1185">Reference proteome</keyword>
<accession>A0ABD1FY72</accession>
<sequence>MGRKRKCSWNLRWLAFLLQIFLITQCAASRWQKVHKNETDGDSYYPPVQLHDFDDHVVLDNGILNVTLSTPEGMITGITYNGIENLLKQEYNENNRGYWDLVWSSADHPKEVFDKLDGTNLFVIHEDEEQVELSFVRTWDPSQTGLLPLNIDKRFIMLRGCPGFYSYAIFERLQGWPDLHLSQGRIVFKLQENLFQYMAISDDRQRIMPTSEDRNRSQVLDYPEAVLLTNPSNAFLTGEVDDKYQYSSDNKDSQVHGWIAPEFPTGFWIITPSNEFKTAGPMKQDLTSHAGPIALSMFFSAHYAGLPLVLEFQGGEPWKKVFGPVFVYLNSVQPGQDPLVLWPDAKQQMLVEMQHWPYDFLVSDDFPRAKQRGRVSGRLLVRDSFINKRLMTASSAYIGLALPGDPGSWQRENKGYQFWSQCDALGYFKINNIRAGNYSLYAWVPGIIGDYKYNIPINIEPGGKIRLRNLVYDPPREGPTLWEIGVPDRSAAEFYVPDPNPALMNQLYNVHPDRFRQYGLWDRYTDLYPDEDLVYSVGTSVYQTDWYFAHVNRNIGNKTYVPTTWRVVFNLTDVDTSANYTLRLALASANDAELQVRINEEVEEAPCFTTGLIGKDNAIARHGIHGLYWLYSVCVRGSVLVCGQNVMLLTQSRGSSPWRGIMYDYLRLEGPSSNIQT</sequence>
<dbReference type="FunFam" id="2.60.40.1120:FF:000033">
    <property type="entry name" value="Rhamnogalacturonate lyase B"/>
    <property type="match status" value="1"/>
</dbReference>
<dbReference type="Gene3D" id="2.70.98.10">
    <property type="match status" value="1"/>
</dbReference>
<dbReference type="InterPro" id="IPR051850">
    <property type="entry name" value="Polysacch_Lyase_4"/>
</dbReference>
<evidence type="ECO:0000256" key="5">
    <source>
        <dbReference type="ARBA" id="ARBA00022525"/>
    </source>
</evidence>
<evidence type="ECO:0000313" key="12">
    <source>
        <dbReference type="Proteomes" id="UP001567538"/>
    </source>
</evidence>